<gene>
    <name evidence="1" type="ORF">DCL27_17060</name>
</gene>
<geneLocation type="plasmid" evidence="1 2">
    <name>pET-ATCC-159-1</name>
</geneLocation>
<evidence type="ECO:0000313" key="1">
    <source>
        <dbReference type="EMBL" id="UCQ02022.1"/>
    </source>
</evidence>
<keyword evidence="2" id="KW-1185">Reference proteome</keyword>
<accession>A0AC61TN32</accession>
<protein>
    <submittedName>
        <fullName evidence="1">Transposase</fullName>
    </submittedName>
</protein>
<dbReference type="EMBL" id="CP084508">
    <property type="protein sequence ID" value="UCQ02022.1"/>
    <property type="molecule type" value="Genomic_DNA"/>
</dbReference>
<keyword evidence="1" id="KW-0614">Plasmid</keyword>
<dbReference type="Proteomes" id="UP000245918">
    <property type="component" value="Plasmid pET-ATCC-159-1"/>
</dbReference>
<organism evidence="1 2">
    <name type="scientific">Edwardsiella tarda ATCC 15947 = NBRC 105688</name>
    <dbReference type="NCBI Taxonomy" id="667121"/>
    <lineage>
        <taxon>Bacteria</taxon>
        <taxon>Pseudomonadati</taxon>
        <taxon>Pseudomonadota</taxon>
        <taxon>Gammaproteobacteria</taxon>
        <taxon>Enterobacterales</taxon>
        <taxon>Hafniaceae</taxon>
        <taxon>Edwardsiella</taxon>
    </lineage>
</organism>
<proteinExistence type="predicted"/>
<sequence>MGIIRIKLRLKAVLADKGYSGKNIRIYMKEKGIKVVIPEKVSCDNHRTPDRQLYKKT</sequence>
<name>A0AC61TN32_EDWTA</name>
<reference evidence="1" key="1">
    <citation type="submission" date="2021-09" db="EMBL/GenBank/DDBJ databases">
        <title>Comparative genomics of Edwardsiella genus reveals species-based diversity.</title>
        <authorList>
            <person name="Tekedar H.C."/>
            <person name="Kumru S."/>
            <person name="Waldbieser G.C."/>
            <person name="Reichley S.R."/>
            <person name="Lawrence M.L."/>
            <person name="Griffin M.J."/>
        </authorList>
    </citation>
    <scope>NUCLEOTIDE SEQUENCE</scope>
    <source>
        <strain evidence="1">ATCC 15947</strain>
    </source>
</reference>
<evidence type="ECO:0000313" key="2">
    <source>
        <dbReference type="Proteomes" id="UP000245918"/>
    </source>
</evidence>